<evidence type="ECO:0000313" key="5">
    <source>
        <dbReference type="EMBL" id="KAH7091517.1"/>
    </source>
</evidence>
<evidence type="ECO:0000256" key="2">
    <source>
        <dbReference type="ARBA" id="ARBA00022857"/>
    </source>
</evidence>
<evidence type="ECO:0000313" key="6">
    <source>
        <dbReference type="Proteomes" id="UP000813461"/>
    </source>
</evidence>
<accession>A0A8K0RCG9</accession>
<dbReference type="AlphaFoldDB" id="A0A8K0RCG9"/>
<dbReference type="InterPro" id="IPR036291">
    <property type="entry name" value="NAD(P)-bd_dom_sf"/>
</dbReference>
<protein>
    <recommendedName>
        <fullName evidence="4">NAD(P)-binding domain-containing protein</fullName>
    </recommendedName>
</protein>
<dbReference type="PANTHER" id="PTHR47706:SF10">
    <property type="entry name" value="NMRA-LIKE DOMAIN-CONTAINING PROTEIN"/>
    <property type="match status" value="1"/>
</dbReference>
<dbReference type="GO" id="GO:0016491">
    <property type="term" value="F:oxidoreductase activity"/>
    <property type="evidence" value="ECO:0007669"/>
    <property type="project" value="UniProtKB-KW"/>
</dbReference>
<feature type="domain" description="NAD(P)-binding" evidence="4">
    <location>
        <begin position="12"/>
        <end position="151"/>
    </location>
</feature>
<dbReference type="Pfam" id="PF13460">
    <property type="entry name" value="NAD_binding_10"/>
    <property type="match status" value="1"/>
</dbReference>
<dbReference type="EMBL" id="JAGMVJ010000004">
    <property type="protein sequence ID" value="KAH7091517.1"/>
    <property type="molecule type" value="Genomic_DNA"/>
</dbReference>
<sequence length="328" mass="35960">MEIKKLAVLGPRGNVGSAIINNLLKDGTRFEITAITRQSSTYTAPPESNITHKSVDYTSTESLVSAFTGQDAVVNCITGGATQYEPSKLIIDAAIAAGVKFYFANEFVSNLMSEQYKRLPESYVGAKVRIRAYLEGLAREGKITWTSLNGGPLFDMWVAKGPAGFDIANRRARIYGIEDDAGDHPLYWTPLPTIALAAANMLRNPEPISNRPIYICPIPHLTQNIILATLEDVLQTKFDVEHVDVKKINENARIALDRGEIVKAMKGLAVSNQFYAGDSGNDFSHLIENETVGVEMTTVEEAIMETLKKYGEDCQAVATLLNVEPCEI</sequence>
<dbReference type="PANTHER" id="PTHR47706">
    <property type="entry name" value="NMRA-LIKE FAMILY PROTEIN"/>
    <property type="match status" value="1"/>
</dbReference>
<gene>
    <name evidence="5" type="ORF">FB567DRAFT_518878</name>
</gene>
<organism evidence="5 6">
    <name type="scientific">Paraphoma chrysanthemicola</name>
    <dbReference type="NCBI Taxonomy" id="798071"/>
    <lineage>
        <taxon>Eukaryota</taxon>
        <taxon>Fungi</taxon>
        <taxon>Dikarya</taxon>
        <taxon>Ascomycota</taxon>
        <taxon>Pezizomycotina</taxon>
        <taxon>Dothideomycetes</taxon>
        <taxon>Pleosporomycetidae</taxon>
        <taxon>Pleosporales</taxon>
        <taxon>Pleosporineae</taxon>
        <taxon>Phaeosphaeriaceae</taxon>
        <taxon>Paraphoma</taxon>
    </lineage>
</organism>
<dbReference type="Proteomes" id="UP000813461">
    <property type="component" value="Unassembled WGS sequence"/>
</dbReference>
<name>A0A8K0RCG9_9PLEO</name>
<dbReference type="Gene3D" id="3.40.50.720">
    <property type="entry name" value="NAD(P)-binding Rossmann-like Domain"/>
    <property type="match status" value="1"/>
</dbReference>
<evidence type="ECO:0000259" key="4">
    <source>
        <dbReference type="Pfam" id="PF13460"/>
    </source>
</evidence>
<reference evidence="5" key="1">
    <citation type="journal article" date="2021" name="Nat. Commun.">
        <title>Genetic determinants of endophytism in the Arabidopsis root mycobiome.</title>
        <authorList>
            <person name="Mesny F."/>
            <person name="Miyauchi S."/>
            <person name="Thiergart T."/>
            <person name="Pickel B."/>
            <person name="Atanasova L."/>
            <person name="Karlsson M."/>
            <person name="Huettel B."/>
            <person name="Barry K.W."/>
            <person name="Haridas S."/>
            <person name="Chen C."/>
            <person name="Bauer D."/>
            <person name="Andreopoulos W."/>
            <person name="Pangilinan J."/>
            <person name="LaButti K."/>
            <person name="Riley R."/>
            <person name="Lipzen A."/>
            <person name="Clum A."/>
            <person name="Drula E."/>
            <person name="Henrissat B."/>
            <person name="Kohler A."/>
            <person name="Grigoriev I.V."/>
            <person name="Martin F.M."/>
            <person name="Hacquard S."/>
        </authorList>
    </citation>
    <scope>NUCLEOTIDE SEQUENCE</scope>
    <source>
        <strain evidence="5">MPI-SDFR-AT-0120</strain>
    </source>
</reference>
<evidence type="ECO:0000256" key="3">
    <source>
        <dbReference type="ARBA" id="ARBA00023002"/>
    </source>
</evidence>
<dbReference type="InterPro" id="IPR016040">
    <property type="entry name" value="NAD(P)-bd_dom"/>
</dbReference>
<keyword evidence="3" id="KW-0560">Oxidoreductase</keyword>
<comment type="similarity">
    <text evidence="1">Belongs to the NmrA-type oxidoreductase family. Isoflavone reductase subfamily.</text>
</comment>
<keyword evidence="2" id="KW-0521">NADP</keyword>
<dbReference type="InterPro" id="IPR051609">
    <property type="entry name" value="NmrA/Isoflavone_reductase-like"/>
</dbReference>
<dbReference type="OrthoDB" id="419598at2759"/>
<proteinExistence type="inferred from homology"/>
<evidence type="ECO:0000256" key="1">
    <source>
        <dbReference type="ARBA" id="ARBA00005725"/>
    </source>
</evidence>
<keyword evidence="6" id="KW-1185">Reference proteome</keyword>
<dbReference type="SUPFAM" id="SSF51735">
    <property type="entry name" value="NAD(P)-binding Rossmann-fold domains"/>
    <property type="match status" value="1"/>
</dbReference>
<comment type="caution">
    <text evidence="5">The sequence shown here is derived from an EMBL/GenBank/DDBJ whole genome shotgun (WGS) entry which is preliminary data.</text>
</comment>